<dbReference type="GO" id="GO:0004222">
    <property type="term" value="F:metalloendopeptidase activity"/>
    <property type="evidence" value="ECO:0007669"/>
    <property type="project" value="InterPro"/>
</dbReference>
<dbReference type="Proteomes" id="UP000190897">
    <property type="component" value="Unassembled WGS sequence"/>
</dbReference>
<dbReference type="SUPFAM" id="SSF55486">
    <property type="entry name" value="Metalloproteases ('zincins'), catalytic domain"/>
    <property type="match status" value="2"/>
</dbReference>
<evidence type="ECO:0000256" key="3">
    <source>
        <dbReference type="ARBA" id="ARBA00022801"/>
    </source>
</evidence>
<evidence type="ECO:0000313" key="9">
    <source>
        <dbReference type="EMBL" id="SKB61090.1"/>
    </source>
</evidence>
<dbReference type="InterPro" id="IPR013856">
    <property type="entry name" value="Peptidase_M4_domain"/>
</dbReference>
<feature type="region of interest" description="Disordered" evidence="6">
    <location>
        <begin position="1249"/>
        <end position="1283"/>
    </location>
</feature>
<evidence type="ECO:0000256" key="4">
    <source>
        <dbReference type="ARBA" id="ARBA00022833"/>
    </source>
</evidence>
<evidence type="ECO:0000256" key="2">
    <source>
        <dbReference type="ARBA" id="ARBA00022723"/>
    </source>
</evidence>
<evidence type="ECO:0000256" key="1">
    <source>
        <dbReference type="ARBA" id="ARBA00022670"/>
    </source>
</evidence>
<keyword evidence="10" id="KW-1185">Reference proteome</keyword>
<protein>
    <submittedName>
        <fullName evidence="9">Thermolysin metallopeptidase, catalytic domain</fullName>
    </submittedName>
</protein>
<dbReference type="Gene3D" id="1.10.390.10">
    <property type="entry name" value="Neutral Protease Domain 2"/>
    <property type="match status" value="2"/>
</dbReference>
<name>A0A1T5CPK1_9BACT</name>
<evidence type="ECO:0000313" key="10">
    <source>
        <dbReference type="Proteomes" id="UP000190897"/>
    </source>
</evidence>
<dbReference type="InterPro" id="IPR027268">
    <property type="entry name" value="Peptidase_M4/M1_CTD_sf"/>
</dbReference>
<feature type="compositionally biased region" description="Polar residues" evidence="6">
    <location>
        <begin position="1264"/>
        <end position="1276"/>
    </location>
</feature>
<keyword evidence="2" id="KW-0479">Metal-binding</keyword>
<dbReference type="STRING" id="651661.SAMN05660293_01411"/>
<dbReference type="PANTHER" id="PTHR33794">
    <property type="entry name" value="BACILLOLYSIN"/>
    <property type="match status" value="1"/>
</dbReference>
<evidence type="ECO:0000256" key="5">
    <source>
        <dbReference type="ARBA" id="ARBA00023049"/>
    </source>
</evidence>
<sequence length="1430" mass="159656">MTLPTYFNGQQNVRLMVYSTDPAGLNKECRLETLPESNLPAIELMALTGDVVKQKVNFTDKNNDGIFTDEQPNPFSTPVGAGVMFSMKGTMDVFQKHFDWSGLDNAGLTIKCELIDSAYNDPGYSRAARKFQFFGNSGKYVPVTGIEFVAHEYTHGVFHHRTAYGSIFPIPPLSIPTASINEAFADIFSVFVRKEVEKALDYNWVVGENLVAGGIRNFVNPNLTKQPDTYKGNNWQDWGDPKFKPHKNAGIINHCFYLLAVGSNGIQKNDHGTEFNCVGIGVPKAIEIFWETMPKLTSNSDFFDLRKKTLEVVHEMGHPIGSELDLALREAWKAVGLGMRIETFGQECEVNNPKTAESIYYGFVPLATSEVKTAPDASGSAASILLDCSQDGRVGTSIFNPTQSMYFIDTDDADQIYTLDNDVALSRKGVSAHFTTCLAREHFKDKYQFVGLDGQGGIEINNSVGPKAPSISSGYNKETNYFNYLDDDNVFTIDQIAGTYFSGIYGNVKNVKLPESAESIAIRFALQDIFGSEVNNQYRISKNQQPVWTIGADAFGGANYLRSLSDPTQKGQLNFYNGLGWAGATPEQRAGVWTQFYYLISNGTGPNGFTNENGQTRFFTKLEDDVPGKIIFEAFSKFLPANPTFDDMAVAIQSSLLANSYKETSATWKKCMDALTCVLGKEFVDQPKIWAVNADDIEIKEVQGFDARFRSDVFYPGKEEISLTEVSEDVAFDDLISPVYRAFQHTTEVLLPYIDEKDPGKQTTTAKFYLEGGKKYFVRRRLYAAGGQGCASLLGGYLECRNLEKMANNWSPILEVTTASITTLPISPLEHDKIPAWNSVIEWQATPGAAGYILRVTDLTGEVPAQDFPVEAVDDEKEAKELALAKERDYSWQVIATHKLGSEEGVTWDKGSKSFMKTGLTDTDIFGDWLDPISFQTDLPETPLLVPPSPADGEHVPPFGKDLVLSAEETPGVSGYRFHIQDKKDDMESPQVLYDHENLKLPDQSDGKVYTWAFEPYKEATPPFITEKEFGKKYFSTFVLDYSLVPAPVLVSPKNDQVVTFQYGGAQGLAWSEVTGAHEYEYTIYRTSDDAIIPNGLGSTIQTAATIPDALMLPLDKNGGFKWRVRAKAKDDKGDWIYGPYSKPFFYWLRPEKSNLFHPSENQQDVDISKLEFSWANQWAPDGYLFRLHKNNQVVFEKATAGTSIMLTNLEYGVDYAWDALAMNVTPTGTHYPDPYTFHHFSTMHGANNGEKKVKEYDPDEEQTTSNDPNNPGNTNDSDDDPSKVFYPQLGFTVDLTDNDFSDIHSYSYRVTVTSDKGYFREWDCAVNGFGVVFIPEDLFQTKINGDLPEDTALYHFHIEITNLNGKDDSYATGPGFDFRLYLYDGLPAHLQNGKMPFIDMLPKSGVFGGRWVGASVDFDFDYIFSTKKP</sequence>
<dbReference type="InterPro" id="IPR001570">
    <property type="entry name" value="Peptidase_M4_C_domain"/>
</dbReference>
<feature type="domain" description="Peptidase M4 C-terminal" evidence="8">
    <location>
        <begin position="179"/>
        <end position="336"/>
    </location>
</feature>
<keyword evidence="3" id="KW-0378">Hydrolase</keyword>
<keyword evidence="5" id="KW-0482">Metalloprotease</keyword>
<evidence type="ECO:0000259" key="7">
    <source>
        <dbReference type="Pfam" id="PF01447"/>
    </source>
</evidence>
<feature type="domain" description="Peptidase M4 C-terminal" evidence="8">
    <location>
        <begin position="518"/>
        <end position="675"/>
    </location>
</feature>
<feature type="domain" description="Peptidase M4" evidence="7">
    <location>
        <begin position="61"/>
        <end position="158"/>
    </location>
</feature>
<organism evidence="9 10">
    <name type="scientific">Dyadobacter psychrophilus</name>
    <dbReference type="NCBI Taxonomy" id="651661"/>
    <lineage>
        <taxon>Bacteria</taxon>
        <taxon>Pseudomonadati</taxon>
        <taxon>Bacteroidota</taxon>
        <taxon>Cytophagia</taxon>
        <taxon>Cytophagales</taxon>
        <taxon>Spirosomataceae</taxon>
        <taxon>Dyadobacter</taxon>
    </lineage>
</organism>
<reference evidence="10" key="1">
    <citation type="submission" date="2017-02" db="EMBL/GenBank/DDBJ databases">
        <authorList>
            <person name="Varghese N."/>
            <person name="Submissions S."/>
        </authorList>
    </citation>
    <scope>NUCLEOTIDE SEQUENCE [LARGE SCALE GENOMIC DNA]</scope>
    <source>
        <strain evidence="10">DSM 22270</strain>
    </source>
</reference>
<dbReference type="GO" id="GO:0006508">
    <property type="term" value="P:proteolysis"/>
    <property type="evidence" value="ECO:0007669"/>
    <property type="project" value="UniProtKB-KW"/>
</dbReference>
<dbReference type="Gene3D" id="3.10.170.10">
    <property type="match status" value="1"/>
</dbReference>
<evidence type="ECO:0000259" key="8">
    <source>
        <dbReference type="Pfam" id="PF02868"/>
    </source>
</evidence>
<evidence type="ECO:0000256" key="6">
    <source>
        <dbReference type="SAM" id="MobiDB-lite"/>
    </source>
</evidence>
<dbReference type="GO" id="GO:0046872">
    <property type="term" value="F:metal ion binding"/>
    <property type="evidence" value="ECO:0007669"/>
    <property type="project" value="UniProtKB-KW"/>
</dbReference>
<accession>A0A1T5CPK1</accession>
<dbReference type="PANTHER" id="PTHR33794:SF1">
    <property type="entry name" value="BACILLOLYSIN"/>
    <property type="match status" value="1"/>
</dbReference>
<keyword evidence="1" id="KW-0645">Protease</keyword>
<dbReference type="InterPro" id="IPR050728">
    <property type="entry name" value="Zinc_Metalloprotease_M4"/>
</dbReference>
<dbReference type="Pfam" id="PF01447">
    <property type="entry name" value="Peptidase_M4"/>
    <property type="match status" value="1"/>
</dbReference>
<dbReference type="Pfam" id="PF02868">
    <property type="entry name" value="Peptidase_M4_C"/>
    <property type="match status" value="2"/>
</dbReference>
<dbReference type="EMBL" id="FUZA01000001">
    <property type="protein sequence ID" value="SKB61090.1"/>
    <property type="molecule type" value="Genomic_DNA"/>
</dbReference>
<proteinExistence type="predicted"/>
<keyword evidence="4" id="KW-0862">Zinc</keyword>
<gene>
    <name evidence="9" type="ORF">SAMN05660293_01411</name>
</gene>